<dbReference type="CDD" id="cd03714">
    <property type="entry name" value="RT_DIRS1"/>
    <property type="match status" value="1"/>
</dbReference>
<dbReference type="EMBL" id="QBIY01012747">
    <property type="protein sequence ID" value="RXN17423.1"/>
    <property type="molecule type" value="Genomic_DNA"/>
</dbReference>
<dbReference type="CDD" id="cd09275">
    <property type="entry name" value="RNase_HI_RT_DIRS1"/>
    <property type="match status" value="1"/>
</dbReference>
<proteinExistence type="inferred from homology"/>
<evidence type="ECO:0000259" key="4">
    <source>
        <dbReference type="PROSITE" id="PS50878"/>
    </source>
</evidence>
<dbReference type="InterPro" id="IPR043502">
    <property type="entry name" value="DNA/RNA_pol_sf"/>
</dbReference>
<feature type="domain" description="Reverse transcriptase" evidence="4">
    <location>
        <begin position="131"/>
        <end position="328"/>
    </location>
</feature>
<dbReference type="SUPFAM" id="SSF56672">
    <property type="entry name" value="DNA/RNA polymerases"/>
    <property type="match status" value="1"/>
</dbReference>
<name>A0A498MC73_LABRO</name>
<feature type="region of interest" description="Disordered" evidence="3">
    <location>
        <begin position="1"/>
        <end position="29"/>
    </location>
</feature>
<evidence type="ECO:0000313" key="6">
    <source>
        <dbReference type="Proteomes" id="UP000290572"/>
    </source>
</evidence>
<evidence type="ECO:0000256" key="2">
    <source>
        <dbReference type="ARBA" id="ARBA00012180"/>
    </source>
</evidence>
<dbReference type="InterPro" id="IPR043128">
    <property type="entry name" value="Rev_trsase/Diguanyl_cyclase"/>
</dbReference>
<evidence type="ECO:0000313" key="5">
    <source>
        <dbReference type="EMBL" id="RXN17423.1"/>
    </source>
</evidence>
<dbReference type="PANTHER" id="PTHR33050">
    <property type="entry name" value="REVERSE TRANSCRIPTASE DOMAIN-CONTAINING PROTEIN"/>
    <property type="match status" value="1"/>
</dbReference>
<comment type="similarity">
    <text evidence="1">Belongs to the beta type-B retroviral polymerase family. HERV class-II K(HML-2) pol subfamily.</text>
</comment>
<protein>
    <recommendedName>
        <fullName evidence="2">ribonuclease H</fullName>
        <ecNumber evidence="2">3.1.26.4</ecNumber>
    </recommendedName>
</protein>
<comment type="caution">
    <text evidence="5">The sequence shown here is derived from an EMBL/GenBank/DDBJ whole genome shotgun (WGS) entry which is preliminary data.</text>
</comment>
<dbReference type="InterPro" id="IPR052055">
    <property type="entry name" value="Hepadnavirus_pol/RT"/>
</dbReference>
<dbReference type="PANTHER" id="PTHR33050:SF8">
    <property type="entry name" value="REVERSE TRANSCRIPTASE DOMAIN-CONTAINING PROTEIN"/>
    <property type="match status" value="1"/>
</dbReference>
<dbReference type="InterPro" id="IPR000477">
    <property type="entry name" value="RT_dom"/>
</dbReference>
<sequence>MDAELQINPSDTDDDLFRSKSPPPKKNLLDNPHIANPHAANLQSDCVLPSKFLSPASILVQVHYPRLPQPHLDHTFIPRRIQELRSVTVIDLTGTKANATTLPISRVSIYPPPVLANALTASLLDQRVTSSNGPWRASSTLSRISPVGIATRKYSGKKRLIINLSSPHGSHIPSINSIIPAPDFSMKYASIDQAISLIRKAGLGAWLSKADITSAFKVMPIHPEFWRFFGIFWKGAYYFAVRLTFGCKSSPKIFDSLSEALCWILINNHKLPYVLHLLNDFLIITPPSTPPSLGLSTLVQVFNERGIPLSKEKTLGPCTSIEFLGITLDSISFQASLPSEKVQRISLLLSNYLLADRCTKQQLLALLGHLNYAIRIIPQGKSFLSHLLSKVTTIPSLHDKVTLDEGCKMEMHLWQQFLSSWNGISFFYNDYVSQPEDIQLYTDAAPSTGFGGYYSGRWFASEWPPEFSHLAQQSDSPLSTLFEIYPVIIAAILWGHEWSKHIILIHSDNSAVVDIINKGRSCSPTIMQFIRRLTLISAQNQFLIRAAHIPGYHNSIADSLSRLSFQKFRTLAPDSDIHPTPVPPFSATIFN</sequence>
<dbReference type="AlphaFoldDB" id="A0A498MC73"/>
<keyword evidence="6" id="KW-1185">Reference proteome</keyword>
<dbReference type="STRING" id="84645.A0A498MC73"/>
<reference evidence="5 6" key="1">
    <citation type="submission" date="2018-03" db="EMBL/GenBank/DDBJ databases">
        <title>Draft genome sequence of Rohu Carp (Labeo rohita).</title>
        <authorList>
            <person name="Das P."/>
            <person name="Kushwaha B."/>
            <person name="Joshi C.G."/>
            <person name="Kumar D."/>
            <person name="Nagpure N.S."/>
            <person name="Sahoo L."/>
            <person name="Das S.P."/>
            <person name="Bit A."/>
            <person name="Patnaik S."/>
            <person name="Meher P.K."/>
            <person name="Jayasankar P."/>
            <person name="Koringa P.G."/>
            <person name="Patel N.V."/>
            <person name="Hinsu A.T."/>
            <person name="Kumar R."/>
            <person name="Pandey M."/>
            <person name="Agarwal S."/>
            <person name="Srivastava S."/>
            <person name="Singh M."/>
            <person name="Iquebal M.A."/>
            <person name="Jaiswal S."/>
            <person name="Angadi U.B."/>
            <person name="Kumar N."/>
            <person name="Raza M."/>
            <person name="Shah T.M."/>
            <person name="Rai A."/>
            <person name="Jena J.K."/>
        </authorList>
    </citation>
    <scope>NUCLEOTIDE SEQUENCE [LARGE SCALE GENOMIC DNA]</scope>
    <source>
        <strain evidence="5">DASCIFA01</strain>
        <tissue evidence="5">Testis</tissue>
    </source>
</reference>
<evidence type="ECO:0000256" key="1">
    <source>
        <dbReference type="ARBA" id="ARBA00010879"/>
    </source>
</evidence>
<accession>A0A498MC73</accession>
<dbReference type="PROSITE" id="PS50878">
    <property type="entry name" value="RT_POL"/>
    <property type="match status" value="1"/>
</dbReference>
<dbReference type="Gene3D" id="3.10.10.10">
    <property type="entry name" value="HIV Type 1 Reverse Transcriptase, subunit A, domain 1"/>
    <property type="match status" value="1"/>
</dbReference>
<dbReference type="EC" id="3.1.26.4" evidence="2"/>
<dbReference type="Proteomes" id="UP000290572">
    <property type="component" value="Unassembled WGS sequence"/>
</dbReference>
<organism evidence="5 6">
    <name type="scientific">Labeo rohita</name>
    <name type="common">Indian major carp</name>
    <name type="synonym">Cyprinus rohita</name>
    <dbReference type="NCBI Taxonomy" id="84645"/>
    <lineage>
        <taxon>Eukaryota</taxon>
        <taxon>Metazoa</taxon>
        <taxon>Chordata</taxon>
        <taxon>Craniata</taxon>
        <taxon>Vertebrata</taxon>
        <taxon>Euteleostomi</taxon>
        <taxon>Actinopterygii</taxon>
        <taxon>Neopterygii</taxon>
        <taxon>Teleostei</taxon>
        <taxon>Ostariophysi</taxon>
        <taxon>Cypriniformes</taxon>
        <taxon>Cyprinidae</taxon>
        <taxon>Labeoninae</taxon>
        <taxon>Labeonini</taxon>
        <taxon>Labeo</taxon>
    </lineage>
</organism>
<dbReference type="GO" id="GO:0004523">
    <property type="term" value="F:RNA-DNA hybrid ribonuclease activity"/>
    <property type="evidence" value="ECO:0007669"/>
    <property type="project" value="UniProtKB-EC"/>
</dbReference>
<dbReference type="Gene3D" id="3.30.70.270">
    <property type="match status" value="1"/>
</dbReference>
<gene>
    <name evidence="5" type="ORF">ROHU_026933</name>
</gene>
<evidence type="ECO:0000256" key="3">
    <source>
        <dbReference type="SAM" id="MobiDB-lite"/>
    </source>
</evidence>